<name>A0A9X3A5R0_9PSEU</name>
<dbReference type="EMBL" id="JANYMP010000024">
    <property type="protein sequence ID" value="MCS7482548.1"/>
    <property type="molecule type" value="Genomic_DNA"/>
</dbReference>
<protein>
    <submittedName>
        <fullName evidence="2">DUF1707 domain-containing protein</fullName>
    </submittedName>
</protein>
<accession>A0A9X3A5R0</accession>
<dbReference type="AlphaFoldDB" id="A0A9X3A5R0"/>
<reference evidence="2" key="1">
    <citation type="submission" date="2022-08" db="EMBL/GenBank/DDBJ databases">
        <authorList>
            <person name="Tistechok S."/>
            <person name="Samborskyy M."/>
            <person name="Roman I."/>
        </authorList>
    </citation>
    <scope>NUCLEOTIDE SEQUENCE</scope>
    <source>
        <strain evidence="2">DSM 103496</strain>
    </source>
</reference>
<feature type="domain" description="DUF1707" evidence="1">
    <location>
        <begin position="7"/>
        <end position="59"/>
    </location>
</feature>
<comment type="caution">
    <text evidence="2">The sequence shown here is derived from an EMBL/GenBank/DDBJ whole genome shotgun (WGS) entry which is preliminary data.</text>
</comment>
<proteinExistence type="predicted"/>
<sequence>MSDPGELRIGIAEREAAIVAIGEHLATGRLEPDEYERRVGAASLARTYADLRPLFADLPPPHPPGPLANSGPGYLPGDLREQLTAEGLLVLAEDLAGSMTYRRYRAPGQRIRHREIGVRGAVAVSRVRLLIWASGAKRVDLPFDHHLWHAVEVAVDGGDWLRVTTDVGAFHHDRSGRIVLRLHTFEATTVARMLATTL</sequence>
<dbReference type="Pfam" id="PF08044">
    <property type="entry name" value="DUF1707"/>
    <property type="match status" value="1"/>
</dbReference>
<evidence type="ECO:0000259" key="1">
    <source>
        <dbReference type="Pfam" id="PF08044"/>
    </source>
</evidence>
<gene>
    <name evidence="2" type="ORF">NZH93_37365</name>
</gene>
<dbReference type="Proteomes" id="UP001141259">
    <property type="component" value="Unassembled WGS sequence"/>
</dbReference>
<dbReference type="RefSeq" id="WP_259628012.1">
    <property type="nucleotide sequence ID" value="NZ_JANYMP010000024.1"/>
</dbReference>
<evidence type="ECO:0000313" key="3">
    <source>
        <dbReference type="Proteomes" id="UP001141259"/>
    </source>
</evidence>
<organism evidence="2 3">
    <name type="scientific">Umezawaea endophytica</name>
    <dbReference type="NCBI Taxonomy" id="1654476"/>
    <lineage>
        <taxon>Bacteria</taxon>
        <taxon>Bacillati</taxon>
        <taxon>Actinomycetota</taxon>
        <taxon>Actinomycetes</taxon>
        <taxon>Pseudonocardiales</taxon>
        <taxon>Pseudonocardiaceae</taxon>
        <taxon>Umezawaea</taxon>
    </lineage>
</organism>
<keyword evidence="3" id="KW-1185">Reference proteome</keyword>
<evidence type="ECO:0000313" key="2">
    <source>
        <dbReference type="EMBL" id="MCS7482548.1"/>
    </source>
</evidence>
<dbReference type="InterPro" id="IPR012551">
    <property type="entry name" value="DUF1707_SHOCT-like"/>
</dbReference>